<keyword evidence="13" id="KW-1185">Reference proteome</keyword>
<sequence length="236" mass="26703">MQKIFYCIISRCPNDRTRQFTPLVECALLTGNHKAIALHIMKEKIATATIGSRGLKTSFPRDSYEVHVYVINDVCYLCIADQDVKRSACLAFLESIRESFETMFGIAKIKSASSYEFNHSFRSLLEGSMQKHAQERTKLDQLQQDVEDVHSVMRDNLNKAVARGDKINTLITHSAGLADTAHGFRTASGNLKRKMWWKNVWFIVGMVLIVGVIIFLIIASQVCHWKLFPCGGKSDE</sequence>
<protein>
    <submittedName>
        <fullName evidence="12">Synaptobrevin like protein</fullName>
    </submittedName>
</protein>
<dbReference type="Proteomes" id="UP001057375">
    <property type="component" value="Unassembled WGS sequence"/>
</dbReference>
<evidence type="ECO:0000256" key="7">
    <source>
        <dbReference type="ARBA" id="ARBA00046280"/>
    </source>
</evidence>
<dbReference type="CDD" id="cd14824">
    <property type="entry name" value="Longin"/>
    <property type="match status" value="1"/>
</dbReference>
<dbReference type="InterPro" id="IPR042855">
    <property type="entry name" value="V_SNARE_CC"/>
</dbReference>
<keyword evidence="8" id="KW-0175">Coiled coil</keyword>
<dbReference type="SUPFAM" id="SSF64356">
    <property type="entry name" value="SNARE-like"/>
    <property type="match status" value="1"/>
</dbReference>
<dbReference type="InterPro" id="IPR051097">
    <property type="entry name" value="Synaptobrevin-like_transport"/>
</dbReference>
<evidence type="ECO:0000256" key="5">
    <source>
        <dbReference type="ARBA" id="ARBA00022989"/>
    </source>
</evidence>
<evidence type="ECO:0000259" key="10">
    <source>
        <dbReference type="PROSITE" id="PS50859"/>
    </source>
</evidence>
<proteinExistence type="inferred from homology"/>
<dbReference type="InterPro" id="IPR001388">
    <property type="entry name" value="Synaptobrevin-like"/>
</dbReference>
<dbReference type="PROSITE" id="PS50859">
    <property type="entry name" value="LONGIN"/>
    <property type="match status" value="1"/>
</dbReference>
<feature type="domain" description="V-SNARE coiled-coil homology" evidence="11">
    <location>
        <begin position="138"/>
        <end position="198"/>
    </location>
</feature>
<keyword evidence="6 9" id="KW-0472">Membrane</keyword>
<evidence type="ECO:0000256" key="4">
    <source>
        <dbReference type="ARBA" id="ARBA00022927"/>
    </source>
</evidence>
<dbReference type="SUPFAM" id="SSF58038">
    <property type="entry name" value="SNARE fusion complex"/>
    <property type="match status" value="1"/>
</dbReference>
<dbReference type="EMBL" id="BQXS01000120">
    <property type="protein sequence ID" value="GKT28014.1"/>
    <property type="molecule type" value="Genomic_DNA"/>
</dbReference>
<comment type="subcellular location">
    <subcellularLocation>
        <location evidence="7">Endomembrane system</location>
        <topology evidence="7">Single-pass type IV membrane protein</topology>
    </subcellularLocation>
</comment>
<dbReference type="PRINTS" id="PR00219">
    <property type="entry name" value="SYNAPTOBREVN"/>
</dbReference>
<evidence type="ECO:0000256" key="6">
    <source>
        <dbReference type="ARBA" id="ARBA00023136"/>
    </source>
</evidence>
<dbReference type="Gene3D" id="3.30.450.50">
    <property type="entry name" value="Longin domain"/>
    <property type="match status" value="1"/>
</dbReference>
<feature type="transmembrane region" description="Helical" evidence="9">
    <location>
        <begin position="200"/>
        <end position="219"/>
    </location>
</feature>
<dbReference type="Pfam" id="PF13774">
    <property type="entry name" value="Longin"/>
    <property type="match status" value="1"/>
</dbReference>
<keyword evidence="3 9" id="KW-0812">Transmembrane</keyword>
<evidence type="ECO:0000313" key="12">
    <source>
        <dbReference type="EMBL" id="GKT28014.1"/>
    </source>
</evidence>
<dbReference type="InterPro" id="IPR010908">
    <property type="entry name" value="Longin_dom"/>
</dbReference>
<dbReference type="SMART" id="SM01270">
    <property type="entry name" value="Longin"/>
    <property type="match status" value="1"/>
</dbReference>
<keyword evidence="5 9" id="KW-1133">Transmembrane helix</keyword>
<dbReference type="InterPro" id="IPR011012">
    <property type="entry name" value="Longin-like_dom_sf"/>
</dbReference>
<feature type="domain" description="Longin" evidence="10">
    <location>
        <begin position="8"/>
        <end position="125"/>
    </location>
</feature>
<name>A0ABQ5K610_9EUKA</name>
<evidence type="ECO:0000256" key="2">
    <source>
        <dbReference type="ARBA" id="ARBA00022448"/>
    </source>
</evidence>
<dbReference type="PANTHER" id="PTHR21136:SF168">
    <property type="entry name" value="VESICLE-ASSOCIATED MEMBRANE PROTEIN 9"/>
    <property type="match status" value="1"/>
</dbReference>
<reference evidence="12" key="1">
    <citation type="submission" date="2022-03" db="EMBL/GenBank/DDBJ databases">
        <title>Draft genome sequence of Aduncisulcus paluster, a free-living microaerophilic Fornicata.</title>
        <authorList>
            <person name="Yuyama I."/>
            <person name="Kume K."/>
            <person name="Tamura T."/>
            <person name="Inagaki Y."/>
            <person name="Hashimoto T."/>
        </authorList>
    </citation>
    <scope>NUCLEOTIDE SEQUENCE</scope>
    <source>
        <strain evidence="12">NY0171</strain>
    </source>
</reference>
<evidence type="ECO:0000313" key="13">
    <source>
        <dbReference type="Proteomes" id="UP001057375"/>
    </source>
</evidence>
<dbReference type="Pfam" id="PF00957">
    <property type="entry name" value="Synaptobrevin"/>
    <property type="match status" value="1"/>
</dbReference>
<evidence type="ECO:0000256" key="9">
    <source>
        <dbReference type="SAM" id="Phobius"/>
    </source>
</evidence>
<evidence type="ECO:0000259" key="11">
    <source>
        <dbReference type="PROSITE" id="PS50892"/>
    </source>
</evidence>
<comment type="similarity">
    <text evidence="1">Belongs to the synaptobrevin family.</text>
</comment>
<dbReference type="PANTHER" id="PTHR21136">
    <property type="entry name" value="SNARE PROTEINS"/>
    <property type="match status" value="1"/>
</dbReference>
<dbReference type="Gene3D" id="1.20.5.110">
    <property type="match status" value="1"/>
</dbReference>
<evidence type="ECO:0000256" key="1">
    <source>
        <dbReference type="ARBA" id="ARBA00008025"/>
    </source>
</evidence>
<gene>
    <name evidence="12" type="ORF">ADUPG1_000357</name>
</gene>
<keyword evidence="4" id="KW-0653">Protein transport</keyword>
<dbReference type="CDD" id="cd15843">
    <property type="entry name" value="R-SNARE"/>
    <property type="match status" value="1"/>
</dbReference>
<dbReference type="PROSITE" id="PS50892">
    <property type="entry name" value="V_SNARE"/>
    <property type="match status" value="1"/>
</dbReference>
<keyword evidence="2" id="KW-0813">Transport</keyword>
<evidence type="ECO:0000256" key="8">
    <source>
        <dbReference type="PROSITE-ProRule" id="PRU00290"/>
    </source>
</evidence>
<comment type="caution">
    <text evidence="12">The sequence shown here is derived from an EMBL/GenBank/DDBJ whole genome shotgun (WGS) entry which is preliminary data.</text>
</comment>
<organism evidence="12 13">
    <name type="scientific">Aduncisulcus paluster</name>
    <dbReference type="NCBI Taxonomy" id="2918883"/>
    <lineage>
        <taxon>Eukaryota</taxon>
        <taxon>Metamonada</taxon>
        <taxon>Carpediemonas-like organisms</taxon>
        <taxon>Aduncisulcus</taxon>
    </lineage>
</organism>
<accession>A0ABQ5K610</accession>
<evidence type="ECO:0000256" key="3">
    <source>
        <dbReference type="ARBA" id="ARBA00022692"/>
    </source>
</evidence>